<reference evidence="1 2" key="1">
    <citation type="submission" date="2012-09" db="EMBL/GenBank/DDBJ databases">
        <title>Genome Sequence of alkane-degrading Bacterium Alcanivorax sp. 19-m-6.</title>
        <authorList>
            <person name="Lai Q."/>
            <person name="Shao Z."/>
        </authorList>
    </citation>
    <scope>NUCLEOTIDE SEQUENCE [LARGE SCALE GENOMIC DNA]</scope>
    <source>
        <strain evidence="1 2">19-m-6</strain>
    </source>
</reference>
<dbReference type="Proteomes" id="UP000029444">
    <property type="component" value="Unassembled WGS sequence"/>
</dbReference>
<evidence type="ECO:0000313" key="1">
    <source>
        <dbReference type="EMBL" id="KGD64614.1"/>
    </source>
</evidence>
<proteinExistence type="predicted"/>
<name>A0A095SJY9_9GAMM</name>
<gene>
    <name evidence="1" type="ORF">Y5S_01980</name>
</gene>
<dbReference type="AlphaFoldDB" id="A0A095SJY9"/>
<dbReference type="PATRIC" id="fig|1177154.3.peg.2013"/>
<dbReference type="STRING" id="1177154.Y5S_01980"/>
<evidence type="ECO:0000313" key="2">
    <source>
        <dbReference type="Proteomes" id="UP000029444"/>
    </source>
</evidence>
<comment type="caution">
    <text evidence="1">The sequence shown here is derived from an EMBL/GenBank/DDBJ whole genome shotgun (WGS) entry which is preliminary data.</text>
</comment>
<keyword evidence="2" id="KW-1185">Reference proteome</keyword>
<organism evidence="1 2">
    <name type="scientific">Alcanivorax nanhaiticus</name>
    <dbReference type="NCBI Taxonomy" id="1177154"/>
    <lineage>
        <taxon>Bacteria</taxon>
        <taxon>Pseudomonadati</taxon>
        <taxon>Pseudomonadota</taxon>
        <taxon>Gammaproteobacteria</taxon>
        <taxon>Oceanospirillales</taxon>
        <taxon>Alcanivoracaceae</taxon>
        <taxon>Alcanivorax</taxon>
    </lineage>
</organism>
<sequence>MGIDYNTLKNRQRQERVNYPDNLALRLHRALSWLNRAEQEADPDSRFIFLWIAFNAAYATDIDHREGLSEQRTFNAFLEKLQALDTTHRLNNLVWDAYPNAIRVLLDNPYVFSCFWDYQKGQKTEDQWKHSFDAAKKAANTALAKQDTPRLLAIVLSRIYTLRNQLIHGGATWDSRVNRDQIRDCVNIMGELVPAVIEIMMDSPNTLWGEASYPVVQV</sequence>
<dbReference type="EMBL" id="ARXV01000007">
    <property type="protein sequence ID" value="KGD64614.1"/>
    <property type="molecule type" value="Genomic_DNA"/>
</dbReference>
<accession>A0A095SJY9</accession>
<dbReference type="eggNOG" id="ENOG502Z83Q">
    <property type="taxonomic scope" value="Bacteria"/>
</dbReference>
<dbReference type="RefSeq" id="WP_197055128.1">
    <property type="nucleotide sequence ID" value="NZ_ARXV01000007.1"/>
</dbReference>
<protein>
    <submittedName>
        <fullName evidence="1">Uncharacterized protein</fullName>
    </submittedName>
</protein>